<proteinExistence type="predicted"/>
<dbReference type="GO" id="GO:0030655">
    <property type="term" value="P:beta-lactam antibiotic catabolic process"/>
    <property type="evidence" value="ECO:0007669"/>
    <property type="project" value="InterPro"/>
</dbReference>
<evidence type="ECO:0000259" key="1">
    <source>
        <dbReference type="Pfam" id="PF13354"/>
    </source>
</evidence>
<name>A0A645CTX9_9ZZZZ</name>
<protein>
    <recommendedName>
        <fullName evidence="1">Beta-lactamase class A catalytic domain-containing protein</fullName>
    </recommendedName>
</protein>
<dbReference type="EMBL" id="VSSQ01030010">
    <property type="protein sequence ID" value="MPM80377.1"/>
    <property type="molecule type" value="Genomic_DNA"/>
</dbReference>
<dbReference type="InterPro" id="IPR000871">
    <property type="entry name" value="Beta-lactam_class-A"/>
</dbReference>
<dbReference type="SUPFAM" id="SSF56601">
    <property type="entry name" value="beta-lactamase/transpeptidase-like"/>
    <property type="match status" value="1"/>
</dbReference>
<comment type="caution">
    <text evidence="2">The sequence shown here is derived from an EMBL/GenBank/DDBJ whole genome shotgun (WGS) entry which is preliminary data.</text>
</comment>
<dbReference type="InterPro" id="IPR045155">
    <property type="entry name" value="Beta-lactam_cat"/>
</dbReference>
<dbReference type="PANTHER" id="PTHR35333">
    <property type="entry name" value="BETA-LACTAMASE"/>
    <property type="match status" value="1"/>
</dbReference>
<dbReference type="AlphaFoldDB" id="A0A645CTX9"/>
<dbReference type="Gene3D" id="3.40.710.10">
    <property type="entry name" value="DD-peptidase/beta-lactamase superfamily"/>
    <property type="match status" value="1"/>
</dbReference>
<dbReference type="Pfam" id="PF13354">
    <property type="entry name" value="Beta-lactamase2"/>
    <property type="match status" value="1"/>
</dbReference>
<dbReference type="InterPro" id="IPR012338">
    <property type="entry name" value="Beta-lactam/transpept-like"/>
</dbReference>
<reference evidence="2" key="1">
    <citation type="submission" date="2019-08" db="EMBL/GenBank/DDBJ databases">
        <authorList>
            <person name="Kucharzyk K."/>
            <person name="Murdoch R.W."/>
            <person name="Higgins S."/>
            <person name="Loffler F."/>
        </authorList>
    </citation>
    <scope>NUCLEOTIDE SEQUENCE</scope>
</reference>
<sequence length="341" mass="39531">MKKPMRNKKITKKMKRKLRIFYMKILLCSLAILSMGKLANIIVSSSSKDFAVGGKVKLDFTKELKYEEIFPHVANINDFRNINKVSDEDVEQMKIKIIKYLGENINDASICYYDINSGKSFNINEKREFKAASTVKVPVSMMLYDAINKGEITEKDTIVFKNQDMEQGFGGLVNEDLSKPKTFKHINESMIIYSDNVAVNMLLRYFGNQRRYNYLESIVEHKVNRTDNLASAEDLMKILKRLYFEQDSNPYYTNIIELMKRTSFHERLDKLLPKDIVAHKIGDYSDSDGTYSHDVGIIFTDEPYILVVMTKNLSNSYDEIANISKIVYDIQTKQPFKKESL</sequence>
<dbReference type="GO" id="GO:0046677">
    <property type="term" value="P:response to antibiotic"/>
    <property type="evidence" value="ECO:0007669"/>
    <property type="project" value="InterPro"/>
</dbReference>
<feature type="domain" description="Beta-lactamase class A catalytic" evidence="1">
    <location>
        <begin position="109"/>
        <end position="310"/>
    </location>
</feature>
<organism evidence="2">
    <name type="scientific">bioreactor metagenome</name>
    <dbReference type="NCBI Taxonomy" id="1076179"/>
    <lineage>
        <taxon>unclassified sequences</taxon>
        <taxon>metagenomes</taxon>
        <taxon>ecological metagenomes</taxon>
    </lineage>
</organism>
<dbReference type="PANTHER" id="PTHR35333:SF3">
    <property type="entry name" value="BETA-LACTAMASE-TYPE TRANSPEPTIDASE FOLD CONTAINING PROTEIN"/>
    <property type="match status" value="1"/>
</dbReference>
<gene>
    <name evidence="2" type="ORF">SDC9_127424</name>
</gene>
<evidence type="ECO:0000313" key="2">
    <source>
        <dbReference type="EMBL" id="MPM80377.1"/>
    </source>
</evidence>
<dbReference type="GO" id="GO:0008800">
    <property type="term" value="F:beta-lactamase activity"/>
    <property type="evidence" value="ECO:0007669"/>
    <property type="project" value="InterPro"/>
</dbReference>
<accession>A0A645CTX9</accession>